<evidence type="ECO:0000313" key="4">
    <source>
        <dbReference type="Proteomes" id="UP000178121"/>
    </source>
</evidence>
<dbReference type="EMBL" id="MHRI01000023">
    <property type="protein sequence ID" value="OHA20761.1"/>
    <property type="molecule type" value="Genomic_DNA"/>
</dbReference>
<keyword evidence="2" id="KW-1133">Transmembrane helix</keyword>
<reference evidence="3 4" key="1">
    <citation type="journal article" date="2016" name="Nat. Commun.">
        <title>Thousands of microbial genomes shed light on interconnected biogeochemical processes in an aquifer system.</title>
        <authorList>
            <person name="Anantharaman K."/>
            <person name="Brown C.T."/>
            <person name="Hug L.A."/>
            <person name="Sharon I."/>
            <person name="Castelle C.J."/>
            <person name="Probst A.J."/>
            <person name="Thomas B.C."/>
            <person name="Singh A."/>
            <person name="Wilkins M.J."/>
            <person name="Karaoz U."/>
            <person name="Brodie E.L."/>
            <person name="Williams K.H."/>
            <person name="Hubbard S.S."/>
            <person name="Banfield J.F."/>
        </authorList>
    </citation>
    <scope>NUCLEOTIDE SEQUENCE [LARGE SCALE GENOMIC DNA]</scope>
</reference>
<feature type="transmembrane region" description="Helical" evidence="2">
    <location>
        <begin position="12"/>
        <end position="30"/>
    </location>
</feature>
<comment type="caution">
    <text evidence="3">The sequence shown here is derived from an EMBL/GenBank/DDBJ whole genome shotgun (WGS) entry which is preliminary data.</text>
</comment>
<feature type="compositionally biased region" description="Low complexity" evidence="1">
    <location>
        <begin position="106"/>
        <end position="135"/>
    </location>
</feature>
<dbReference type="AlphaFoldDB" id="A0A1G2MCM0"/>
<accession>A0A1G2MCM0</accession>
<keyword evidence="2" id="KW-0812">Transmembrane</keyword>
<dbReference type="Proteomes" id="UP000178121">
    <property type="component" value="Unassembled WGS sequence"/>
</dbReference>
<name>A0A1G2MCM0_9BACT</name>
<proteinExistence type="predicted"/>
<feature type="region of interest" description="Disordered" evidence="1">
    <location>
        <begin position="106"/>
        <end position="143"/>
    </location>
</feature>
<evidence type="ECO:0000256" key="2">
    <source>
        <dbReference type="SAM" id="Phobius"/>
    </source>
</evidence>
<keyword evidence="2" id="KW-0472">Membrane</keyword>
<evidence type="ECO:0000313" key="3">
    <source>
        <dbReference type="EMBL" id="OHA20761.1"/>
    </source>
</evidence>
<sequence length="143" mass="14628">MRILDHLDKKVLIGFVVLAALLVGAVFYFLNPSSPSYEGGPLSSLQSSSLDATLGRELLAVLAKLKSTTLDTSLFSDPVYQSLKDFGVSIAAQPVGRRNPFAELGAAGALPPAGQGKKVPAPSKGTSPSSPASPSAGGGFDVE</sequence>
<evidence type="ECO:0000256" key="1">
    <source>
        <dbReference type="SAM" id="MobiDB-lite"/>
    </source>
</evidence>
<gene>
    <name evidence="3" type="ORF">A2849_02435</name>
</gene>
<organism evidence="3 4">
    <name type="scientific">Candidatus Taylorbacteria bacterium RIFCSPHIGHO2_01_FULL_51_15</name>
    <dbReference type="NCBI Taxonomy" id="1802304"/>
    <lineage>
        <taxon>Bacteria</taxon>
        <taxon>Candidatus Tayloriibacteriota</taxon>
    </lineage>
</organism>
<protein>
    <submittedName>
        <fullName evidence="3">Uncharacterized protein</fullName>
    </submittedName>
</protein>